<feature type="region of interest" description="Disordered" evidence="1">
    <location>
        <begin position="1"/>
        <end position="110"/>
    </location>
</feature>
<organism evidence="3 4">
    <name type="scientific">Streptomyces montanisoli</name>
    <dbReference type="NCBI Taxonomy" id="2798581"/>
    <lineage>
        <taxon>Bacteria</taxon>
        <taxon>Bacillati</taxon>
        <taxon>Actinomycetota</taxon>
        <taxon>Actinomycetes</taxon>
        <taxon>Kitasatosporales</taxon>
        <taxon>Streptomycetaceae</taxon>
        <taxon>Streptomyces</taxon>
    </lineage>
</organism>
<feature type="compositionally biased region" description="Low complexity" evidence="1">
    <location>
        <begin position="64"/>
        <end position="93"/>
    </location>
</feature>
<evidence type="ECO:0000313" key="4">
    <source>
        <dbReference type="Proteomes" id="UP000670475"/>
    </source>
</evidence>
<proteinExistence type="predicted"/>
<comment type="caution">
    <text evidence="3">The sequence shown here is derived from an EMBL/GenBank/DDBJ whole genome shotgun (WGS) entry which is preliminary data.</text>
</comment>
<evidence type="ECO:0000313" key="3">
    <source>
        <dbReference type="EMBL" id="MBP0460775.1"/>
    </source>
</evidence>
<protein>
    <recommendedName>
        <fullName evidence="2">DUF8017 domain-containing protein</fullName>
    </recommendedName>
</protein>
<dbReference type="RefSeq" id="WP_209343470.1">
    <property type="nucleotide sequence ID" value="NZ_JAGIQL010000134.1"/>
</dbReference>
<reference evidence="3" key="1">
    <citation type="submission" date="2021-03" db="EMBL/GenBank/DDBJ databases">
        <title>Whole genome sequence of Streptomyces bomunensis MMS17-BM035.</title>
        <authorList>
            <person name="Lee J.H."/>
        </authorList>
    </citation>
    <scope>NUCLEOTIDE SEQUENCE</scope>
    <source>
        <strain evidence="3">MMS17-BM035</strain>
    </source>
</reference>
<feature type="region of interest" description="Disordered" evidence="1">
    <location>
        <begin position="243"/>
        <end position="271"/>
    </location>
</feature>
<dbReference type="Proteomes" id="UP000670475">
    <property type="component" value="Unassembled WGS sequence"/>
</dbReference>
<dbReference type="Pfam" id="PF26056">
    <property type="entry name" value="DUF8017"/>
    <property type="match status" value="1"/>
</dbReference>
<dbReference type="InterPro" id="IPR058330">
    <property type="entry name" value="DUF8017"/>
</dbReference>
<feature type="compositionally biased region" description="Basic and acidic residues" evidence="1">
    <location>
        <begin position="243"/>
        <end position="253"/>
    </location>
</feature>
<accession>A0A940MIP1</accession>
<dbReference type="EMBL" id="JAGIQL010000134">
    <property type="protein sequence ID" value="MBP0460775.1"/>
    <property type="molecule type" value="Genomic_DNA"/>
</dbReference>
<dbReference type="AlphaFoldDB" id="A0A940MIP1"/>
<feature type="compositionally biased region" description="Low complexity" evidence="1">
    <location>
        <begin position="36"/>
        <end position="56"/>
    </location>
</feature>
<keyword evidence="4" id="KW-1185">Reference proteome</keyword>
<gene>
    <name evidence="3" type="ORF">JFN87_25335</name>
</gene>
<feature type="domain" description="DUF8017" evidence="2">
    <location>
        <begin position="182"/>
        <end position="378"/>
    </location>
</feature>
<name>A0A940MIP1_9ACTN</name>
<sequence length="384" mass="39687">MWPGQQPPGGERDTQDQNPYKQTGQQQAGQQGGQQAGYPQQGYQQPGQPGYQQPGYGQPGYGEPGYVQPGYGPSGQQPGYPQQGYLQPGQHPGQPNPYQQQTVPMYGGTPTPVKPAAGGRRTTLIAIACAVAVLAAAGVSTYLVASKDDAPAKAVAKKPAATHSAPVAAGPTDNPRGGDGAKPTIPGWKVVANPTHGTEFDVPPGWEVESSGTMQGFSDDKKGDGSALALFSAPAVLQPKWCEDTSKSGRPEDTSLAAAGTKGGQGAKDTGSAAVAEAGTWAFAAYGQAEPEKTVHKKIKVSKARPYTTKSGLKGSVATATTTGLTKHSKCDSDGKTVAFTFLNGKGDYTTWVLYGARGVKDEVADKTAMRILSTVRLPAGSVK</sequence>
<evidence type="ECO:0000256" key="1">
    <source>
        <dbReference type="SAM" id="MobiDB-lite"/>
    </source>
</evidence>
<feature type="region of interest" description="Disordered" evidence="1">
    <location>
        <begin position="156"/>
        <end position="183"/>
    </location>
</feature>
<evidence type="ECO:0000259" key="2">
    <source>
        <dbReference type="Pfam" id="PF26056"/>
    </source>
</evidence>